<evidence type="ECO:0000256" key="1">
    <source>
        <dbReference type="SAM" id="MobiDB-lite"/>
    </source>
</evidence>
<evidence type="ECO:0000313" key="2">
    <source>
        <dbReference type="EMBL" id="CAD7425609.1"/>
    </source>
</evidence>
<feature type="region of interest" description="Disordered" evidence="1">
    <location>
        <begin position="68"/>
        <end position="117"/>
    </location>
</feature>
<proteinExistence type="predicted"/>
<organism evidence="2">
    <name type="scientific">Timema monikensis</name>
    <dbReference type="NCBI Taxonomy" id="170555"/>
    <lineage>
        <taxon>Eukaryota</taxon>
        <taxon>Metazoa</taxon>
        <taxon>Ecdysozoa</taxon>
        <taxon>Arthropoda</taxon>
        <taxon>Hexapoda</taxon>
        <taxon>Insecta</taxon>
        <taxon>Pterygota</taxon>
        <taxon>Neoptera</taxon>
        <taxon>Polyneoptera</taxon>
        <taxon>Phasmatodea</taxon>
        <taxon>Timematodea</taxon>
        <taxon>Timematoidea</taxon>
        <taxon>Timematidae</taxon>
        <taxon>Timema</taxon>
    </lineage>
</organism>
<protein>
    <submittedName>
        <fullName evidence="2">Uncharacterized protein</fullName>
    </submittedName>
</protein>
<dbReference type="AlphaFoldDB" id="A0A7R9E1K9"/>
<feature type="region of interest" description="Disordered" evidence="1">
    <location>
        <begin position="314"/>
        <end position="339"/>
    </location>
</feature>
<dbReference type="EMBL" id="OB792992">
    <property type="protein sequence ID" value="CAD7425609.1"/>
    <property type="molecule type" value="Genomic_DNA"/>
</dbReference>
<accession>A0A7R9E1K9</accession>
<name>A0A7R9E1K9_9NEOP</name>
<gene>
    <name evidence="2" type="ORF">TMSB3V08_LOCUS2515</name>
</gene>
<sequence>MPTRCATSLTVDAVACLLYSATPETSRKFSTRDSSAKVVSRDPTVRSSRIPWEVVAVSPTSVVVGQVPPIMSSRPARKISSPKTVEKKQQQQPAAPPSQPAKNHGAPAPDKTEQGVAPPPAQLFSLCLCQHSWEQSLSPVHSRKGGYQSHASLVPCKLPQNMTGYTEPHRTLPQFFRWTAIHVFKCKGLHESAPQRMNRREVVLLRAFAVWQMYRDPRKRNLPMVPRLLWVALTLTSFAFPPTLFMTHDKMSSHDARQVMLHLIQVGTALNDLIGTGNVPVLNSVEKLVLTQCHPEERKCWALRVELDQVHQPRCRGGTGGGEASPRKVRALVKPASLP</sequence>
<reference evidence="2" key="1">
    <citation type="submission" date="2020-11" db="EMBL/GenBank/DDBJ databases">
        <authorList>
            <person name="Tran Van P."/>
        </authorList>
    </citation>
    <scope>NUCLEOTIDE SEQUENCE</scope>
</reference>